<dbReference type="InterPro" id="IPR027275">
    <property type="entry name" value="PRC-brl_dom"/>
</dbReference>
<dbReference type="InterPro" id="IPR019060">
    <property type="entry name" value="DUF2382"/>
</dbReference>
<dbReference type="InterPro" id="IPR011033">
    <property type="entry name" value="PRC_barrel-like_sf"/>
</dbReference>
<evidence type="ECO:0000259" key="3">
    <source>
        <dbReference type="Pfam" id="PF09557"/>
    </source>
</evidence>
<evidence type="ECO:0000313" key="4">
    <source>
        <dbReference type="EMBL" id="CAA9347883.1"/>
    </source>
</evidence>
<dbReference type="GO" id="GO:0019684">
    <property type="term" value="P:photosynthesis, light reaction"/>
    <property type="evidence" value="ECO:0007669"/>
    <property type="project" value="InterPro"/>
</dbReference>
<dbReference type="Pfam" id="PF05239">
    <property type="entry name" value="PRC"/>
    <property type="match status" value="1"/>
</dbReference>
<dbReference type="Gene3D" id="3.90.50.10">
    <property type="entry name" value="Photosynthetic Reaction Center, subunit H, domain 2"/>
    <property type="match status" value="1"/>
</dbReference>
<reference evidence="4" key="1">
    <citation type="submission" date="2020-02" db="EMBL/GenBank/DDBJ databases">
        <authorList>
            <person name="Meier V. D."/>
        </authorList>
    </citation>
    <scope>NUCLEOTIDE SEQUENCE</scope>
    <source>
        <strain evidence="4">AVDCRST_MAG29</strain>
    </source>
</reference>
<dbReference type="EMBL" id="CADCUG010000123">
    <property type="protein sequence ID" value="CAA9347883.1"/>
    <property type="molecule type" value="Genomic_DNA"/>
</dbReference>
<sequence length="262" mass="28418">MISSQEIGQVVGSTAYDSDGDKIGKVGQVYLDDETNQPAWVTINTGLFGTSESFAPIESATFSGDRLTLAHDSDKVKNAPNVADDGHLSHEEEQSLYQYYGMSYGSSYTETTTAPTEAVTTQTQTAPVDDAMTRSEESVQVGTTSQEAGRARLRKYVETEQVQEAVPVRKERAVVETEPITDENYPRSVDGPEITEAQHEVVLHEETAVAEKTVEPVERVRLGTEEVVEQQTVSEDVRKERITTEGDGTTTGTTGTTGGTVS</sequence>
<organism evidence="4">
    <name type="scientific">uncultured Nocardioidaceae bacterium</name>
    <dbReference type="NCBI Taxonomy" id="253824"/>
    <lineage>
        <taxon>Bacteria</taxon>
        <taxon>Bacillati</taxon>
        <taxon>Actinomycetota</taxon>
        <taxon>Actinomycetes</taxon>
        <taxon>Propionibacteriales</taxon>
        <taxon>Nocardioidaceae</taxon>
        <taxon>environmental samples</taxon>
    </lineage>
</organism>
<feature type="domain" description="DUF2382" evidence="3">
    <location>
        <begin position="132"/>
        <end position="243"/>
    </location>
</feature>
<evidence type="ECO:0000256" key="1">
    <source>
        <dbReference type="SAM" id="MobiDB-lite"/>
    </source>
</evidence>
<gene>
    <name evidence="4" type="ORF">AVDCRST_MAG29-2006</name>
</gene>
<proteinExistence type="predicted"/>
<dbReference type="InterPro" id="IPR014747">
    <property type="entry name" value="Bac_photo_RC_H_C"/>
</dbReference>
<feature type="region of interest" description="Disordered" evidence="1">
    <location>
        <begin position="123"/>
        <end position="146"/>
    </location>
</feature>
<feature type="domain" description="PRC-barrel" evidence="2">
    <location>
        <begin position="9"/>
        <end position="63"/>
    </location>
</feature>
<dbReference type="InterPro" id="IPR052967">
    <property type="entry name" value="Stress_Response_Assoc"/>
</dbReference>
<feature type="region of interest" description="Disordered" evidence="1">
    <location>
        <begin position="225"/>
        <end position="262"/>
    </location>
</feature>
<evidence type="ECO:0000259" key="2">
    <source>
        <dbReference type="Pfam" id="PF05239"/>
    </source>
</evidence>
<dbReference type="PANTHER" id="PTHR38463">
    <property type="entry name" value="STRESS RESPONSE PROTEIN YSNF"/>
    <property type="match status" value="1"/>
</dbReference>
<dbReference type="PANTHER" id="PTHR38463:SF1">
    <property type="entry name" value="STRESS RESPONSE PROTEIN YSNF"/>
    <property type="match status" value="1"/>
</dbReference>
<dbReference type="GO" id="GO:0030077">
    <property type="term" value="C:plasma membrane light-harvesting complex"/>
    <property type="evidence" value="ECO:0007669"/>
    <property type="project" value="InterPro"/>
</dbReference>
<feature type="compositionally biased region" description="Basic and acidic residues" evidence="1">
    <location>
        <begin position="235"/>
        <end position="244"/>
    </location>
</feature>
<dbReference type="Pfam" id="PF09557">
    <property type="entry name" value="DUF2382"/>
    <property type="match status" value="1"/>
</dbReference>
<name>A0A6J4M7D8_9ACTN</name>
<dbReference type="SUPFAM" id="SSF50346">
    <property type="entry name" value="PRC-barrel domain"/>
    <property type="match status" value="1"/>
</dbReference>
<dbReference type="AlphaFoldDB" id="A0A6J4M7D8"/>
<feature type="compositionally biased region" description="Low complexity" evidence="1">
    <location>
        <begin position="245"/>
        <end position="254"/>
    </location>
</feature>
<protein>
    <submittedName>
        <fullName evidence="4">Putative conserved domain protein</fullName>
    </submittedName>
</protein>
<accession>A0A6J4M7D8</accession>